<name>A0A6A7AAU6_9PLEO</name>
<evidence type="ECO:0000256" key="1">
    <source>
        <dbReference type="SAM" id="Phobius"/>
    </source>
</evidence>
<dbReference type="OrthoDB" id="5553410at2759"/>
<dbReference type="Proteomes" id="UP000799424">
    <property type="component" value="Unassembled WGS sequence"/>
</dbReference>
<proteinExistence type="predicted"/>
<keyword evidence="4" id="KW-1185">Reference proteome</keyword>
<feature type="domain" description="DUF2470" evidence="2">
    <location>
        <begin position="13"/>
        <end position="85"/>
    </location>
</feature>
<reference evidence="3" key="1">
    <citation type="journal article" date="2020" name="Stud. Mycol.">
        <title>101 Dothideomycetes genomes: a test case for predicting lifestyles and emergence of pathogens.</title>
        <authorList>
            <person name="Haridas S."/>
            <person name="Albert R."/>
            <person name="Binder M."/>
            <person name="Bloem J."/>
            <person name="Labutti K."/>
            <person name="Salamov A."/>
            <person name="Andreopoulos B."/>
            <person name="Baker S."/>
            <person name="Barry K."/>
            <person name="Bills G."/>
            <person name="Bluhm B."/>
            <person name="Cannon C."/>
            <person name="Castanera R."/>
            <person name="Culley D."/>
            <person name="Daum C."/>
            <person name="Ezra D."/>
            <person name="Gonzalez J."/>
            <person name="Henrissat B."/>
            <person name="Kuo A."/>
            <person name="Liang C."/>
            <person name="Lipzen A."/>
            <person name="Lutzoni F."/>
            <person name="Magnuson J."/>
            <person name="Mondo S."/>
            <person name="Nolan M."/>
            <person name="Ohm R."/>
            <person name="Pangilinan J."/>
            <person name="Park H.-J."/>
            <person name="Ramirez L."/>
            <person name="Alfaro M."/>
            <person name="Sun H."/>
            <person name="Tritt A."/>
            <person name="Yoshinaga Y."/>
            <person name="Zwiers L.-H."/>
            <person name="Turgeon B."/>
            <person name="Goodwin S."/>
            <person name="Spatafora J."/>
            <person name="Crous P."/>
            <person name="Grigoriev I."/>
        </authorList>
    </citation>
    <scope>NUCLEOTIDE SEQUENCE</scope>
    <source>
        <strain evidence="3">CBS 113818</strain>
    </source>
</reference>
<dbReference type="InterPro" id="IPR019595">
    <property type="entry name" value="DUF2470"/>
</dbReference>
<evidence type="ECO:0000313" key="4">
    <source>
        <dbReference type="Proteomes" id="UP000799424"/>
    </source>
</evidence>
<keyword evidence="1" id="KW-0472">Membrane</keyword>
<organism evidence="3 4">
    <name type="scientific">Ophiobolus disseminans</name>
    <dbReference type="NCBI Taxonomy" id="1469910"/>
    <lineage>
        <taxon>Eukaryota</taxon>
        <taxon>Fungi</taxon>
        <taxon>Dikarya</taxon>
        <taxon>Ascomycota</taxon>
        <taxon>Pezizomycotina</taxon>
        <taxon>Dothideomycetes</taxon>
        <taxon>Pleosporomycetidae</taxon>
        <taxon>Pleosporales</taxon>
        <taxon>Pleosporineae</taxon>
        <taxon>Phaeosphaeriaceae</taxon>
        <taxon>Ophiobolus</taxon>
    </lineage>
</organism>
<evidence type="ECO:0000259" key="2">
    <source>
        <dbReference type="Pfam" id="PF10615"/>
    </source>
</evidence>
<keyword evidence="1" id="KW-0812">Transmembrane</keyword>
<gene>
    <name evidence="3" type="ORF">CC86DRAFT_367760</name>
</gene>
<feature type="transmembrane region" description="Helical" evidence="1">
    <location>
        <begin position="113"/>
        <end position="132"/>
    </location>
</feature>
<dbReference type="PANTHER" id="PTHR37783:SF1">
    <property type="entry name" value="MEMBRANE PROTEIN, PUTATIVE (AFU_ORTHOLOGUE AFUA_1G04315)-RELATED"/>
    <property type="match status" value="1"/>
</dbReference>
<evidence type="ECO:0000313" key="3">
    <source>
        <dbReference type="EMBL" id="KAF2829838.1"/>
    </source>
</evidence>
<feature type="transmembrane region" description="Helical" evidence="1">
    <location>
        <begin position="152"/>
        <end position="171"/>
    </location>
</feature>
<dbReference type="PANTHER" id="PTHR37783">
    <property type="entry name" value="MEMBRANE PROTEIN, PUTATIVE (AFU_ORTHOLOGUE AFUA_1G04315)-RELATED"/>
    <property type="match status" value="1"/>
</dbReference>
<keyword evidence="1" id="KW-1133">Transmembrane helix</keyword>
<sequence length="227" mass="26426">MATPDAQEDAARQRIIKHMNADHLDSVRRYLEAYAKKSILQTRSAQMTDISLNEMKFSCNGQQHVIAFDPPMKSLREARERVVELDKDALQILGRSDVSVDKYIPPYVKFGHYWNFTQCVLAYVLLPYPFVWQHGSVLYDSFLYRFPSFANLIASVGWYVVVFIMLPLHFVEAGFMARRLRIKHGLIPLDGVWWLWVSSCFIEGVTAKWRLDGLVEQKKKEKEAKKH</sequence>
<dbReference type="Gene3D" id="3.20.180.10">
    <property type="entry name" value="PNP-oxidase-like"/>
    <property type="match status" value="1"/>
</dbReference>
<accession>A0A6A7AAU6</accession>
<dbReference type="Pfam" id="PF10615">
    <property type="entry name" value="DUF2470"/>
    <property type="match status" value="1"/>
</dbReference>
<dbReference type="AlphaFoldDB" id="A0A6A7AAU6"/>
<dbReference type="EMBL" id="MU006220">
    <property type="protein sequence ID" value="KAF2829838.1"/>
    <property type="molecule type" value="Genomic_DNA"/>
</dbReference>
<dbReference type="InterPro" id="IPR037119">
    <property type="entry name" value="Haem_oxidase_HugZ-like_sf"/>
</dbReference>
<protein>
    <recommendedName>
        <fullName evidence="2">DUF2470 domain-containing protein</fullName>
    </recommendedName>
</protein>